<evidence type="ECO:0000313" key="1">
    <source>
        <dbReference type="EMBL" id="MTH52103.1"/>
    </source>
</evidence>
<reference evidence="1 2" key="1">
    <citation type="journal article" date="2017" name="Int. J. Syst. Evol. Microbiol.">
        <title>Bacillus mangrovi sp. nov., isolated from a sediment sample from a mangrove forest.</title>
        <authorList>
            <person name="Gupta V."/>
            <person name="Singh P.K."/>
            <person name="Korpole S."/>
            <person name="Tanuku N.R.S."/>
            <person name="Pinnaka A.K."/>
        </authorList>
    </citation>
    <scope>NUCLEOTIDE SEQUENCE [LARGE SCALE GENOMIC DNA]</scope>
    <source>
        <strain evidence="1 2">KCTC 33872</strain>
    </source>
</reference>
<protein>
    <submittedName>
        <fullName evidence="1">DUF2533 family protein</fullName>
    </submittedName>
</protein>
<comment type="caution">
    <text evidence="1">The sequence shown here is derived from an EMBL/GenBank/DDBJ whole genome shotgun (WGS) entry which is preliminary data.</text>
</comment>
<keyword evidence="2" id="KW-1185">Reference proteome</keyword>
<accession>A0A7X2S2Q7</accession>
<organism evidence="1 2">
    <name type="scientific">Metabacillus mangrovi</name>
    <dbReference type="NCBI Taxonomy" id="1491830"/>
    <lineage>
        <taxon>Bacteria</taxon>
        <taxon>Bacillati</taxon>
        <taxon>Bacillota</taxon>
        <taxon>Bacilli</taxon>
        <taxon>Bacillales</taxon>
        <taxon>Bacillaceae</taxon>
        <taxon>Metabacillus</taxon>
    </lineage>
</organism>
<dbReference type="AlphaFoldDB" id="A0A7X2S2Q7"/>
<dbReference type="RefSeq" id="WP_155110637.1">
    <property type="nucleotide sequence ID" value="NZ_WMIB01000001.1"/>
</dbReference>
<sequence length="97" mass="11274">MEEVHKAISRHSQNQNEDVQRFIMLDNRREQEIEKAVLQCENGAPFSVEEINLITIELNKLAGKVNLSLRKTVSPQMVREFVERKNESAKFPHSGRQ</sequence>
<dbReference type="InterPro" id="IPR019688">
    <property type="entry name" value="DUF2533"/>
</dbReference>
<name>A0A7X2S2Q7_9BACI</name>
<proteinExistence type="predicted"/>
<dbReference type="EMBL" id="WMIB01000001">
    <property type="protein sequence ID" value="MTH52103.1"/>
    <property type="molecule type" value="Genomic_DNA"/>
</dbReference>
<dbReference type="Pfam" id="PF10752">
    <property type="entry name" value="DUF2533"/>
    <property type="match status" value="1"/>
</dbReference>
<gene>
    <name evidence="1" type="ORF">GKZ89_01700</name>
</gene>
<dbReference type="Proteomes" id="UP000434639">
    <property type="component" value="Unassembled WGS sequence"/>
</dbReference>
<evidence type="ECO:0000313" key="2">
    <source>
        <dbReference type="Proteomes" id="UP000434639"/>
    </source>
</evidence>
<dbReference type="OrthoDB" id="2679622at2"/>